<keyword evidence="2" id="KW-0732">Signal</keyword>
<dbReference type="AlphaFoldDB" id="A0A367WVI7"/>
<proteinExistence type="predicted"/>
<sequence length="226" mass="24346">MKPTNKIKIAAALFASTLIATPIAVAYASPGDRGAPSEWAMFGGDHHRGDKSGGECAERGKRGEHGKGGMFGSQARERATPLTPAEARILVDAMLLKSSSADLKTGDALTAEEPGKIDVLLVNAEGDVIEVISFDAKSGRMDREERRDLRKLMPRPDKAERYSQKFTADQMNLLANAMVIRFGNGELKLDKLAETPRGTYTATVTNQAGDIVREMELSSVTGRPIS</sequence>
<dbReference type="EMBL" id="JPWI01000007">
    <property type="protein sequence ID" value="RCK45475.1"/>
    <property type="molecule type" value="Genomic_DNA"/>
</dbReference>
<organism evidence="3 4">
    <name type="scientific">Thalassospira profundimaris</name>
    <dbReference type="NCBI Taxonomy" id="502049"/>
    <lineage>
        <taxon>Bacteria</taxon>
        <taxon>Pseudomonadati</taxon>
        <taxon>Pseudomonadota</taxon>
        <taxon>Alphaproteobacteria</taxon>
        <taxon>Rhodospirillales</taxon>
        <taxon>Thalassospiraceae</taxon>
        <taxon>Thalassospira</taxon>
    </lineage>
</organism>
<reference evidence="3 4" key="1">
    <citation type="submission" date="2014-07" db="EMBL/GenBank/DDBJ databases">
        <title>Draft genome sequence of Thalassospira profundimaris PR54-5.</title>
        <authorList>
            <person name="Lai Q."/>
            <person name="Shao Z."/>
        </authorList>
    </citation>
    <scope>NUCLEOTIDE SEQUENCE [LARGE SCALE GENOMIC DNA]</scope>
    <source>
        <strain evidence="3 4">PR54-5</strain>
    </source>
</reference>
<feature type="region of interest" description="Disordered" evidence="1">
    <location>
        <begin position="38"/>
        <end position="79"/>
    </location>
</feature>
<feature type="chain" id="PRO_5017059913" description="PepSY domain-containing protein" evidence="2">
    <location>
        <begin position="29"/>
        <end position="226"/>
    </location>
</feature>
<evidence type="ECO:0008006" key="5">
    <source>
        <dbReference type="Google" id="ProtNLM"/>
    </source>
</evidence>
<dbReference type="RefSeq" id="WP_114098421.1">
    <property type="nucleotide sequence ID" value="NZ_JPWI01000007.1"/>
</dbReference>
<evidence type="ECO:0000256" key="2">
    <source>
        <dbReference type="SAM" id="SignalP"/>
    </source>
</evidence>
<gene>
    <name evidence="3" type="ORF">TH30_12915</name>
</gene>
<accession>A0A367WVI7</accession>
<dbReference type="Proteomes" id="UP000252255">
    <property type="component" value="Unassembled WGS sequence"/>
</dbReference>
<evidence type="ECO:0000313" key="4">
    <source>
        <dbReference type="Proteomes" id="UP000252255"/>
    </source>
</evidence>
<feature type="signal peptide" evidence="2">
    <location>
        <begin position="1"/>
        <end position="28"/>
    </location>
</feature>
<name>A0A367WVI7_9PROT</name>
<evidence type="ECO:0000256" key="1">
    <source>
        <dbReference type="SAM" id="MobiDB-lite"/>
    </source>
</evidence>
<protein>
    <recommendedName>
        <fullName evidence="5">PepSY domain-containing protein</fullName>
    </recommendedName>
</protein>
<feature type="compositionally biased region" description="Basic and acidic residues" evidence="1">
    <location>
        <begin position="44"/>
        <end position="67"/>
    </location>
</feature>
<comment type="caution">
    <text evidence="3">The sequence shown here is derived from an EMBL/GenBank/DDBJ whole genome shotgun (WGS) entry which is preliminary data.</text>
</comment>
<dbReference type="OrthoDB" id="7355237at2"/>
<evidence type="ECO:0000313" key="3">
    <source>
        <dbReference type="EMBL" id="RCK45475.1"/>
    </source>
</evidence>